<evidence type="ECO:0000313" key="1">
    <source>
        <dbReference type="EMBL" id="GGP16306.1"/>
    </source>
</evidence>
<name>A0ABQ2P2B2_9BACI</name>
<organism evidence="1 2">
    <name type="scientific">Oceanobacillus neutriphilus</name>
    <dbReference type="NCBI Taxonomy" id="531815"/>
    <lineage>
        <taxon>Bacteria</taxon>
        <taxon>Bacillati</taxon>
        <taxon>Bacillota</taxon>
        <taxon>Bacilli</taxon>
        <taxon>Bacillales</taxon>
        <taxon>Bacillaceae</taxon>
        <taxon>Oceanobacillus</taxon>
    </lineage>
</organism>
<gene>
    <name evidence="1" type="ORF">GCM10011346_47670</name>
</gene>
<accession>A0ABQ2P2B2</accession>
<proteinExistence type="predicted"/>
<protein>
    <submittedName>
        <fullName evidence="1">Uncharacterized protein</fullName>
    </submittedName>
</protein>
<sequence length="61" mass="7249">MSHSNHIKTLLDIQGSHIIFDDQGKVCKYIKGKLTYHPADHFAIYRRTRYLFVFENTAFYV</sequence>
<dbReference type="RefSeq" id="WP_188737876.1">
    <property type="nucleotide sequence ID" value="NZ_BMLW01000019.1"/>
</dbReference>
<dbReference type="EMBL" id="BMLW01000019">
    <property type="protein sequence ID" value="GGP16306.1"/>
    <property type="molecule type" value="Genomic_DNA"/>
</dbReference>
<evidence type="ECO:0000313" key="2">
    <source>
        <dbReference type="Proteomes" id="UP000641206"/>
    </source>
</evidence>
<keyword evidence="2" id="KW-1185">Reference proteome</keyword>
<dbReference type="Proteomes" id="UP000641206">
    <property type="component" value="Unassembled WGS sequence"/>
</dbReference>
<reference evidence="2" key="1">
    <citation type="journal article" date="2019" name="Int. J. Syst. Evol. Microbiol.">
        <title>The Global Catalogue of Microorganisms (GCM) 10K type strain sequencing project: providing services to taxonomists for standard genome sequencing and annotation.</title>
        <authorList>
            <consortium name="The Broad Institute Genomics Platform"/>
            <consortium name="The Broad Institute Genome Sequencing Center for Infectious Disease"/>
            <person name="Wu L."/>
            <person name="Ma J."/>
        </authorList>
    </citation>
    <scope>NUCLEOTIDE SEQUENCE [LARGE SCALE GENOMIC DNA]</scope>
    <source>
        <strain evidence="2">CGMCC 1.7693</strain>
    </source>
</reference>
<comment type="caution">
    <text evidence="1">The sequence shown here is derived from an EMBL/GenBank/DDBJ whole genome shotgun (WGS) entry which is preliminary data.</text>
</comment>